<dbReference type="STRING" id="578462.A0A0L0SE25"/>
<dbReference type="PIRSF" id="PIRSF036979">
    <property type="entry name" value="Arginase"/>
    <property type="match status" value="1"/>
</dbReference>
<dbReference type="SUPFAM" id="SSF52768">
    <property type="entry name" value="Arginase/deacetylase"/>
    <property type="match status" value="1"/>
</dbReference>
<dbReference type="eggNOG" id="KOG2964">
    <property type="taxonomic scope" value="Eukaryota"/>
</dbReference>
<evidence type="ECO:0000256" key="3">
    <source>
        <dbReference type="PROSITE-ProRule" id="PRU00742"/>
    </source>
</evidence>
<protein>
    <recommendedName>
        <fullName evidence="6">Arginase</fullName>
    </recommendedName>
</protein>
<evidence type="ECO:0000313" key="4">
    <source>
        <dbReference type="EMBL" id="KNE60687.1"/>
    </source>
</evidence>
<dbReference type="PROSITE" id="PS51409">
    <property type="entry name" value="ARGINASE_2"/>
    <property type="match status" value="1"/>
</dbReference>
<dbReference type="PANTHER" id="PTHR11358:SF26">
    <property type="entry name" value="GUANIDINO ACID HYDROLASE, MITOCHONDRIAL"/>
    <property type="match status" value="1"/>
</dbReference>
<organism evidence="4 5">
    <name type="scientific">Allomyces macrogynus (strain ATCC 38327)</name>
    <name type="common">Allomyces javanicus var. macrogynus</name>
    <dbReference type="NCBI Taxonomy" id="578462"/>
    <lineage>
        <taxon>Eukaryota</taxon>
        <taxon>Fungi</taxon>
        <taxon>Fungi incertae sedis</taxon>
        <taxon>Blastocladiomycota</taxon>
        <taxon>Blastocladiomycetes</taxon>
        <taxon>Blastocladiales</taxon>
        <taxon>Blastocladiaceae</taxon>
        <taxon>Allomyces</taxon>
    </lineage>
</organism>
<dbReference type="EMBL" id="GG745336">
    <property type="protein sequence ID" value="KNE60687.1"/>
    <property type="molecule type" value="Genomic_DNA"/>
</dbReference>
<proteinExistence type="inferred from homology"/>
<name>A0A0L0SE25_ALLM3</name>
<reference evidence="5" key="2">
    <citation type="submission" date="2009-11" db="EMBL/GenBank/DDBJ databases">
        <title>The Genome Sequence of Allomyces macrogynus strain ATCC 38327.</title>
        <authorList>
            <consortium name="The Broad Institute Genome Sequencing Platform"/>
            <person name="Russ C."/>
            <person name="Cuomo C."/>
            <person name="Shea T."/>
            <person name="Young S.K."/>
            <person name="Zeng Q."/>
            <person name="Koehrsen M."/>
            <person name="Haas B."/>
            <person name="Borodovsky M."/>
            <person name="Guigo R."/>
            <person name="Alvarado L."/>
            <person name="Berlin A."/>
            <person name="Borenstein D."/>
            <person name="Chen Z."/>
            <person name="Engels R."/>
            <person name="Freedman E."/>
            <person name="Gellesch M."/>
            <person name="Goldberg J."/>
            <person name="Griggs A."/>
            <person name="Gujja S."/>
            <person name="Heiman D."/>
            <person name="Hepburn T."/>
            <person name="Howarth C."/>
            <person name="Jen D."/>
            <person name="Larson L."/>
            <person name="Lewis B."/>
            <person name="Mehta T."/>
            <person name="Park D."/>
            <person name="Pearson M."/>
            <person name="Roberts A."/>
            <person name="Saif S."/>
            <person name="Shenoy N."/>
            <person name="Sisk P."/>
            <person name="Stolte C."/>
            <person name="Sykes S."/>
            <person name="Walk T."/>
            <person name="White J."/>
            <person name="Yandava C."/>
            <person name="Burger G."/>
            <person name="Gray M.W."/>
            <person name="Holland P.W.H."/>
            <person name="King N."/>
            <person name="Lang F.B.F."/>
            <person name="Roger A.J."/>
            <person name="Ruiz-Trillo I."/>
            <person name="Lander E."/>
            <person name="Nusbaum C."/>
        </authorList>
    </citation>
    <scope>NUCLEOTIDE SEQUENCE [LARGE SCALE GENOMIC DNA]</scope>
    <source>
        <strain evidence="5">ATCC 38327</strain>
    </source>
</reference>
<evidence type="ECO:0008006" key="6">
    <source>
        <dbReference type="Google" id="ProtNLM"/>
    </source>
</evidence>
<accession>A0A0L0SE25</accession>
<gene>
    <name evidence="4" type="ORF">AMAG_06050</name>
</gene>
<dbReference type="VEuPathDB" id="FungiDB:AMAG_06050"/>
<dbReference type="Gene3D" id="3.40.800.10">
    <property type="entry name" value="Ureohydrolase domain"/>
    <property type="match status" value="1"/>
</dbReference>
<reference evidence="4 5" key="1">
    <citation type="submission" date="2009-11" db="EMBL/GenBank/DDBJ databases">
        <title>Annotation of Allomyces macrogynus ATCC 38327.</title>
        <authorList>
            <consortium name="The Broad Institute Genome Sequencing Platform"/>
            <person name="Russ C."/>
            <person name="Cuomo C."/>
            <person name="Burger G."/>
            <person name="Gray M.W."/>
            <person name="Holland P.W.H."/>
            <person name="King N."/>
            <person name="Lang F.B.F."/>
            <person name="Roger A.J."/>
            <person name="Ruiz-Trillo I."/>
            <person name="Young S.K."/>
            <person name="Zeng Q."/>
            <person name="Gargeya S."/>
            <person name="Fitzgerald M."/>
            <person name="Haas B."/>
            <person name="Abouelleil A."/>
            <person name="Alvarado L."/>
            <person name="Arachchi H.M."/>
            <person name="Berlin A."/>
            <person name="Chapman S.B."/>
            <person name="Gearin G."/>
            <person name="Goldberg J."/>
            <person name="Griggs A."/>
            <person name="Gujja S."/>
            <person name="Hansen M."/>
            <person name="Heiman D."/>
            <person name="Howarth C."/>
            <person name="Larimer J."/>
            <person name="Lui A."/>
            <person name="MacDonald P.J.P."/>
            <person name="McCowen C."/>
            <person name="Montmayeur A."/>
            <person name="Murphy C."/>
            <person name="Neiman D."/>
            <person name="Pearson M."/>
            <person name="Priest M."/>
            <person name="Roberts A."/>
            <person name="Saif S."/>
            <person name="Shea T."/>
            <person name="Sisk P."/>
            <person name="Stolte C."/>
            <person name="Sykes S."/>
            <person name="Wortman J."/>
            <person name="Nusbaum C."/>
            <person name="Birren B."/>
        </authorList>
    </citation>
    <scope>NUCLEOTIDE SEQUENCE [LARGE SCALE GENOMIC DNA]</scope>
    <source>
        <strain evidence="4 5">ATCC 38327</strain>
    </source>
</reference>
<dbReference type="GO" id="GO:0046872">
    <property type="term" value="F:metal ion binding"/>
    <property type="evidence" value="ECO:0007669"/>
    <property type="project" value="UniProtKB-KW"/>
</dbReference>
<evidence type="ECO:0000256" key="1">
    <source>
        <dbReference type="ARBA" id="ARBA00022723"/>
    </source>
</evidence>
<keyword evidence="2" id="KW-0378">Hydrolase</keyword>
<dbReference type="OrthoDB" id="288726at2759"/>
<dbReference type="AlphaFoldDB" id="A0A0L0SE25"/>
<evidence type="ECO:0000256" key="2">
    <source>
        <dbReference type="ARBA" id="ARBA00022801"/>
    </source>
</evidence>
<dbReference type="Pfam" id="PF00491">
    <property type="entry name" value="Arginase"/>
    <property type="match status" value="1"/>
</dbReference>
<dbReference type="Proteomes" id="UP000054350">
    <property type="component" value="Unassembled WGS sequence"/>
</dbReference>
<dbReference type="InterPro" id="IPR023696">
    <property type="entry name" value="Ureohydrolase_dom_sf"/>
</dbReference>
<dbReference type="GO" id="GO:0033389">
    <property type="term" value="P:putrescine biosynthetic process from arginine, via agmatine"/>
    <property type="evidence" value="ECO:0007669"/>
    <property type="project" value="TreeGrafter"/>
</dbReference>
<dbReference type="InterPro" id="IPR006035">
    <property type="entry name" value="Ureohydrolase"/>
</dbReference>
<comment type="similarity">
    <text evidence="3">Belongs to the arginase family.</text>
</comment>
<keyword evidence="5" id="KW-1185">Reference proteome</keyword>
<sequence length="349" mass="37962">MFANFPTDDPRMGHILVDAASCKSLADVPKPATAKNRTAIIGFPFDQGVARNGGRPGAAGGPDVALTYIRKVGTIVNAEYDVDLRSTVQLANAGLVGNNDTMSLEDGHAMLRNRVRDAIQHGFVPFVIGGGNDQSYPNARGLLDTLSPTTHLTVINIDAHFDVRPLKEGKVHSGSPFRQLLEDRDFQTRKGHFIEYAAQGSQCSAEHVAYLRSHDGKLHADVSTQTEIVWLKDVMRHERGQGMEAGTSPFAQHFRALIDRAAKEHPDRAIFVSFDLDAVRSADAPGVSCASPLGITADQAIDICFIAGANPAVKLVDLSEFSPRIEEYRTGRLVAMMFYYFCLGLAQRA</sequence>
<dbReference type="PANTHER" id="PTHR11358">
    <property type="entry name" value="ARGINASE/AGMATINASE"/>
    <property type="match status" value="1"/>
</dbReference>
<keyword evidence="1" id="KW-0479">Metal-binding</keyword>
<evidence type="ECO:0000313" key="5">
    <source>
        <dbReference type="Proteomes" id="UP000054350"/>
    </source>
</evidence>
<dbReference type="GO" id="GO:0008783">
    <property type="term" value="F:agmatinase activity"/>
    <property type="evidence" value="ECO:0007669"/>
    <property type="project" value="TreeGrafter"/>
</dbReference>